<keyword evidence="3" id="KW-1185">Reference proteome</keyword>
<feature type="domain" description="6-hydroxymethylpterin diphosphokinase MptE-like" evidence="1">
    <location>
        <begin position="198"/>
        <end position="371"/>
    </location>
</feature>
<dbReference type="Proteomes" id="UP000243333">
    <property type="component" value="Unassembled WGS sequence"/>
</dbReference>
<accession>A0A1G7P274</accession>
<dbReference type="STRING" id="1123285.SAMN05660235_02794"/>
<protein>
    <submittedName>
        <fullName evidence="2">Uncharacterized conserved protein</fullName>
    </submittedName>
</protein>
<reference evidence="3" key="1">
    <citation type="submission" date="2016-10" db="EMBL/GenBank/DDBJ databases">
        <authorList>
            <person name="Varghese N."/>
            <person name="Submissions S."/>
        </authorList>
    </citation>
    <scope>NUCLEOTIDE SEQUENCE [LARGE SCALE GENOMIC DNA]</scope>
    <source>
        <strain evidence="3">DSM 23256</strain>
    </source>
</reference>
<proteinExistence type="predicted"/>
<dbReference type="AlphaFoldDB" id="A0A1G7P274"/>
<dbReference type="PANTHER" id="PTHR41786">
    <property type="entry name" value="MOTILITY ACCESSORY FACTOR MAF"/>
    <property type="match status" value="1"/>
</dbReference>
<organism evidence="2 3">
    <name type="scientific">Sporolituus thermophilus DSM 23256</name>
    <dbReference type="NCBI Taxonomy" id="1123285"/>
    <lineage>
        <taxon>Bacteria</taxon>
        <taxon>Bacillati</taxon>
        <taxon>Bacillota</taxon>
        <taxon>Negativicutes</taxon>
        <taxon>Selenomonadales</taxon>
        <taxon>Sporomusaceae</taxon>
        <taxon>Sporolituus</taxon>
    </lineage>
</organism>
<dbReference type="PANTHER" id="PTHR41786:SF1">
    <property type="entry name" value="6-HYDROXYMETHYLPTERIN DIPHOSPHOKINASE MPTE-LIKE DOMAIN-CONTAINING PROTEIN"/>
    <property type="match status" value="1"/>
</dbReference>
<evidence type="ECO:0000259" key="1">
    <source>
        <dbReference type="Pfam" id="PF01973"/>
    </source>
</evidence>
<dbReference type="EMBL" id="FNBU01000030">
    <property type="protein sequence ID" value="SDF79719.1"/>
    <property type="molecule type" value="Genomic_DNA"/>
</dbReference>
<name>A0A1G7P274_9FIRM</name>
<evidence type="ECO:0000313" key="3">
    <source>
        <dbReference type="Proteomes" id="UP000243333"/>
    </source>
</evidence>
<gene>
    <name evidence="2" type="ORF">SAMN05660235_02794</name>
</gene>
<sequence>MNLFDKNLQILESRGIHLLDLDRQLNETVLTYVGTDDEGVKWFWDHQKNPVSISGKIDSSSLPDKNLKQIIFFFGLASLKEIVDVASHAHPESLFVLIEPNLSLLQYALNNEDFAELDNLNYVVFAAEPAKIINFVEMLASSKIFLLMRRPFFYFNSFYRQRDLNLVKEYIVEIRQAISHKYFKIGNSIHDSLIGLINNMQNLASLRLSPDVAVLKNSLKGCPAFIVAAGPSLDKNINYLKEIGNQGLIIAVDTIAEKLVNNGIYPHVISSVERIKVWEYFFQDKPPYYSQSYLVAPPLVQPELINAFAGRVILPMRQSVNEYRWLSKVLGLSDDSAIWMGASCAHIAMGFALHLGASPIVLVGQDLAYGRDMSKTHAAGTAYDDKPMPEQKVITTVEGYYGEEVKTNKIWLDFKLMFEKIIELTKVDVINATEGGARIKGTVQEPLNEVIDRYCTRAIDVFSVFENAPKYRIDWDNVCKYMNEYIQHLENLSDESTQHLKKLKDIQGQWDFYVKKYGVNHIYDTMQKTDIYYRCIPEDLLLYHNLQGPLVNISQKFYLIPDDGSLESLKENLRIQIEFCEMFSATTWLIAQVIQENYPWDLC</sequence>
<evidence type="ECO:0000313" key="2">
    <source>
        <dbReference type="EMBL" id="SDF79719.1"/>
    </source>
</evidence>
<dbReference type="Pfam" id="PF01973">
    <property type="entry name" value="MptE-like"/>
    <property type="match status" value="1"/>
</dbReference>
<dbReference type="OrthoDB" id="5291305at2"/>
<dbReference type="InterPro" id="IPR002826">
    <property type="entry name" value="MptE-like"/>
</dbReference>
<dbReference type="RefSeq" id="WP_093691888.1">
    <property type="nucleotide sequence ID" value="NZ_FNBU01000030.1"/>
</dbReference>